<organism evidence="3 4">
    <name type="scientific">Arthrobacter zhaoxinii</name>
    <dbReference type="NCBI Taxonomy" id="2964616"/>
    <lineage>
        <taxon>Bacteria</taxon>
        <taxon>Bacillati</taxon>
        <taxon>Actinomycetota</taxon>
        <taxon>Actinomycetes</taxon>
        <taxon>Micrococcales</taxon>
        <taxon>Micrococcaceae</taxon>
        <taxon>Arthrobacter</taxon>
    </lineage>
</organism>
<dbReference type="EMBL" id="CP104275">
    <property type="protein sequence ID" value="UWX98519.1"/>
    <property type="molecule type" value="Genomic_DNA"/>
</dbReference>
<dbReference type="InterPro" id="IPR025951">
    <property type="entry name" value="GXWXG_dom"/>
</dbReference>
<protein>
    <submittedName>
        <fullName evidence="3">DUF4334 domain-containing protein</fullName>
    </submittedName>
</protein>
<accession>A0ABY5YW85</accession>
<feature type="domain" description="DUF4334" evidence="2">
    <location>
        <begin position="128"/>
        <end position="182"/>
    </location>
</feature>
<evidence type="ECO:0000259" key="1">
    <source>
        <dbReference type="Pfam" id="PF14231"/>
    </source>
</evidence>
<dbReference type="Pfam" id="PF14232">
    <property type="entry name" value="DUF4334"/>
    <property type="match status" value="1"/>
</dbReference>
<dbReference type="InterPro" id="IPR025568">
    <property type="entry name" value="DUF4334"/>
</dbReference>
<name>A0ABY5YW85_9MICC</name>
<dbReference type="Proteomes" id="UP001059859">
    <property type="component" value="Chromosome"/>
</dbReference>
<dbReference type="Pfam" id="PF14231">
    <property type="entry name" value="GXWXG"/>
    <property type="match status" value="1"/>
</dbReference>
<dbReference type="Gene3D" id="2.40.128.580">
    <property type="entry name" value="GXWXG domain"/>
    <property type="match status" value="1"/>
</dbReference>
<gene>
    <name evidence="3" type="ORF">N2K95_07710</name>
</gene>
<reference evidence="3" key="1">
    <citation type="submission" date="2022-09" db="EMBL/GenBank/DDBJ databases">
        <title>Novel species in genus Arthrobacter.</title>
        <authorList>
            <person name="Liu Y."/>
        </authorList>
    </citation>
    <scope>NUCLEOTIDE SEQUENCE</scope>
    <source>
        <strain evidence="3">Zg-Y815</strain>
    </source>
</reference>
<dbReference type="RefSeq" id="WP_260653600.1">
    <property type="nucleotide sequence ID" value="NZ_CP104275.1"/>
</dbReference>
<evidence type="ECO:0000313" key="3">
    <source>
        <dbReference type="EMBL" id="UWX98519.1"/>
    </source>
</evidence>
<feature type="domain" description="GXWXG" evidence="1">
    <location>
        <begin position="26"/>
        <end position="83"/>
    </location>
</feature>
<sequence>MANEPDPAVLRLQELQAGTDAGTALAFFDSQPPVQVPELNGSWRGTEVPTGHRLDGLLEPMGWYGKRFDGAEEVFPLVFSGSGGGVFNVNPALVPLSAVLRFGPLLRKPGVLAAVRPALRVARTRRPGARLRMTEYRGVLSASMIYDALPVLDVFRRVDARTVLGAMDLRGPEAPFFFALRRD</sequence>
<proteinExistence type="predicted"/>
<evidence type="ECO:0000259" key="2">
    <source>
        <dbReference type="Pfam" id="PF14232"/>
    </source>
</evidence>
<evidence type="ECO:0000313" key="4">
    <source>
        <dbReference type="Proteomes" id="UP001059859"/>
    </source>
</evidence>
<keyword evidence="4" id="KW-1185">Reference proteome</keyword>